<sequence>MAKKSKSKSDKSEDTEAHGTVVVATTAKTNVPIDPLLASLFEKSAGPVKAPTIEYKEFQPKPQSAKSQPKTTGLEDGAEHIQDEEAGDSAASDIEMEDAEGSDDDQSQSETEQPAQVQPNRKRKRGVADNLEDIYMQKLAREEEREKARRKTEKSKGDDEGDAESKASAESDEENSVDSEQDDDAPPPAHETVSGAAEAQELDKSNRTVFLGNVSNSAITSKSDKKALLAHLSSFLSKLPKSDTAHKIESIRFRSTAYGTEKGVPRRAAFAHKETMDSTTLSTNAYVVYSTPIAAQKAPGALNGTVVLGRHLRVDNVAHPAAIDNKRCVFVGNLDFVGQEKDENDDEETPKKKKNSPPADVEEGLWRTFNANTGVAGKKNAGGGNVESVRVVRDQATRVGKGFAYVQFHDENCVEAALLLDGKKFPPLLPRKLRVTRARKMSKKRDSNPRRVPATDSAHSTLRGRVKKLLGRAGAAKIRNGDDGKPFIFEGQRAVEKTDQFKFKRRGSKGSKGKPKNRSSKRAEAYRASGECHKIASSITWPSLETNQFGVILGNTGTVICYRFINRRQTDVLSILVEISIPLLVLYAVTWYILNKNNPMDRNHMPFRLRGRGGRRTVFPSYPQHHEVETSSKISGASDAENTPDENQDTEFYPSLEDVSQVREILCRLWSTSSSSSTSKRRNVMLPDEVIDIILDEAEYWPSVVTKLNTTPFVISTDGDTDLLKDENKTEDEYSSTDKEREPHILLHRGIHPCRKIVFDISSHDQGWGGETAHRGTFQGSWTWFDAYIIPSNDKDDGAEEGRRASDSTTSTVATTATARSTDSNSSSEGPASNRLRPFLPEPTKLQCNRTATINPTDYHIVWHYLDDLPADSPEAEQIEQETGRGRATFDGNAVRDMKVGDEVSVWLRARFAGWRNHVDKMSVRVFWAA</sequence>
<feature type="region of interest" description="Disordered" evidence="8">
    <location>
        <begin position="626"/>
        <end position="654"/>
    </location>
</feature>
<proteinExistence type="inferred from homology"/>
<evidence type="ECO:0000256" key="2">
    <source>
        <dbReference type="ARBA" id="ARBA00004604"/>
    </source>
</evidence>
<feature type="region of interest" description="Disordered" evidence="8">
    <location>
        <begin position="500"/>
        <end position="524"/>
    </location>
</feature>
<evidence type="ECO:0000256" key="8">
    <source>
        <dbReference type="SAM" id="MobiDB-lite"/>
    </source>
</evidence>
<feature type="compositionally biased region" description="Polar residues" evidence="8">
    <location>
        <begin position="61"/>
        <end position="71"/>
    </location>
</feature>
<evidence type="ECO:0000259" key="10">
    <source>
        <dbReference type="PROSITE" id="PS50102"/>
    </source>
</evidence>
<dbReference type="GO" id="GO:0019843">
    <property type="term" value="F:rRNA binding"/>
    <property type="evidence" value="ECO:0007669"/>
    <property type="project" value="TreeGrafter"/>
</dbReference>
<dbReference type="PANTHER" id="PTHR23236">
    <property type="entry name" value="EUKARYOTIC TRANSLATION INITIATION FACTOR 4B/4H"/>
    <property type="match status" value="1"/>
</dbReference>
<comment type="subcellular location">
    <subcellularLocation>
        <location evidence="2">Nucleus</location>
        <location evidence="2">Nucleolus</location>
    </subcellularLocation>
</comment>
<dbReference type="PANTHER" id="PTHR23236:SF25">
    <property type="entry name" value="RNA-BINDING PROTEIN 34"/>
    <property type="match status" value="1"/>
</dbReference>
<dbReference type="GO" id="GO:0005730">
    <property type="term" value="C:nucleolus"/>
    <property type="evidence" value="ECO:0007669"/>
    <property type="project" value="UniProtKB-SubCell"/>
</dbReference>
<dbReference type="Pfam" id="PF00076">
    <property type="entry name" value="RRM_1"/>
    <property type="match status" value="1"/>
</dbReference>
<feature type="compositionally biased region" description="Polar residues" evidence="8">
    <location>
        <begin position="108"/>
        <end position="119"/>
    </location>
</feature>
<comment type="function">
    <text evidence="1">Involved in pre-25S rRNA processing.</text>
</comment>
<organism evidence="11">
    <name type="scientific">Talaromyces marneffei PM1</name>
    <dbReference type="NCBI Taxonomy" id="1077442"/>
    <lineage>
        <taxon>Eukaryota</taxon>
        <taxon>Fungi</taxon>
        <taxon>Dikarya</taxon>
        <taxon>Ascomycota</taxon>
        <taxon>Pezizomycotina</taxon>
        <taxon>Eurotiomycetes</taxon>
        <taxon>Eurotiomycetidae</taxon>
        <taxon>Eurotiales</taxon>
        <taxon>Trichocomaceae</taxon>
        <taxon>Talaromyces</taxon>
        <taxon>Talaromyces sect. Talaromyces</taxon>
    </lineage>
</organism>
<keyword evidence="9" id="KW-0812">Transmembrane</keyword>
<dbReference type="HOGENOM" id="CLU_314530_0_0_1"/>
<evidence type="ECO:0000256" key="5">
    <source>
        <dbReference type="ARBA" id="ARBA00022884"/>
    </source>
</evidence>
<feature type="compositionally biased region" description="Acidic residues" evidence="8">
    <location>
        <begin position="170"/>
        <end position="185"/>
    </location>
</feature>
<evidence type="ECO:0000256" key="7">
    <source>
        <dbReference type="PROSITE-ProRule" id="PRU00176"/>
    </source>
</evidence>
<keyword evidence="9" id="KW-1133">Transmembrane helix</keyword>
<feature type="compositionally biased region" description="Acidic residues" evidence="8">
    <location>
        <begin position="94"/>
        <end position="107"/>
    </location>
</feature>
<dbReference type="SUPFAM" id="SSF54928">
    <property type="entry name" value="RNA-binding domain, RBD"/>
    <property type="match status" value="2"/>
</dbReference>
<dbReference type="eggNOG" id="KOG0118">
    <property type="taxonomic scope" value="Eukaryota"/>
</dbReference>
<feature type="region of interest" description="Disordered" evidence="8">
    <location>
        <begin position="1"/>
        <end position="32"/>
    </location>
</feature>
<evidence type="ECO:0000256" key="6">
    <source>
        <dbReference type="ARBA" id="ARBA00023242"/>
    </source>
</evidence>
<feature type="compositionally biased region" description="Basic and acidic residues" evidence="8">
    <location>
        <begin position="793"/>
        <end position="806"/>
    </location>
</feature>
<reference key="1">
    <citation type="journal article" date="2014" name="PLoS Genet.">
        <title>Signature Gene Expression Reveals Novel Clues to the Molecular Mechanisms of Dimorphic Transition in Penicillium marneffei.</title>
        <authorList>
            <person name="Yang E."/>
            <person name="Wang G."/>
            <person name="Cai J."/>
            <person name="Woo P.C."/>
            <person name="Lau S.K."/>
            <person name="Yuen K.-Y."/>
            <person name="Chow W.-N."/>
            <person name="Lin X."/>
        </authorList>
    </citation>
    <scope>NUCLEOTIDE SEQUENCE [LARGE SCALE GENOMIC DNA]</scope>
    <source>
        <strain>PM1</strain>
    </source>
</reference>
<dbReference type="GO" id="GO:0000463">
    <property type="term" value="P:maturation of LSU-rRNA from tricistronic rRNA transcript (SSU-rRNA, 5.8S rRNA, LSU-rRNA)"/>
    <property type="evidence" value="ECO:0007669"/>
    <property type="project" value="TreeGrafter"/>
</dbReference>
<dbReference type="SMART" id="SM00360">
    <property type="entry name" value="RRM"/>
    <property type="match status" value="2"/>
</dbReference>
<dbReference type="InterPro" id="IPR012677">
    <property type="entry name" value="Nucleotide-bd_a/b_plait_sf"/>
</dbReference>
<comment type="similarity">
    <text evidence="3">Belongs to the RRM RBM34 family.</text>
</comment>
<evidence type="ECO:0000313" key="11">
    <source>
        <dbReference type="EMBL" id="KFX45862.1"/>
    </source>
</evidence>
<dbReference type="InterPro" id="IPR035979">
    <property type="entry name" value="RBD_domain_sf"/>
</dbReference>
<feature type="compositionally biased region" description="Low complexity" evidence="8">
    <location>
        <begin position="807"/>
        <end position="828"/>
    </location>
</feature>
<keyword evidence="5 7" id="KW-0694">RNA-binding</keyword>
<feature type="compositionally biased region" description="Basic and acidic residues" evidence="8">
    <location>
        <begin position="7"/>
        <end position="17"/>
    </location>
</feature>
<evidence type="ECO:0000256" key="4">
    <source>
        <dbReference type="ARBA" id="ARBA00015520"/>
    </source>
</evidence>
<reference evidence="11" key="2">
    <citation type="journal article" date="2014" name="PLoS Genet.">
        <title>Signature gene expression reveals novel clues to the molecular mechanisms of dimorphic transition in Penicillium marneffei.</title>
        <authorList>
            <person name="Yang E."/>
            <person name="Wang G."/>
            <person name="Cai J."/>
            <person name="Woo P.C."/>
            <person name="Lau S.K."/>
            <person name="Yuen K.-Y."/>
            <person name="Chow W.-N."/>
            <person name="Lin X."/>
        </authorList>
    </citation>
    <scope>NUCLEOTIDE SEQUENCE</scope>
    <source>
        <strain evidence="11">PM1</strain>
    </source>
</reference>
<feature type="region of interest" description="Disordered" evidence="8">
    <location>
        <begin position="52"/>
        <end position="201"/>
    </location>
</feature>
<gene>
    <name evidence="11" type="ORF">GQ26_0210690</name>
</gene>
<name>A0A093UZZ6_TALMA</name>
<comment type="caution">
    <text evidence="11">The sequence shown here is derived from an EMBL/GenBank/DDBJ whole genome shotgun (WGS) entry which is preliminary data.</text>
</comment>
<dbReference type="Gene3D" id="3.30.70.330">
    <property type="match status" value="2"/>
</dbReference>
<feature type="compositionally biased region" description="Low complexity" evidence="8">
    <location>
        <begin position="20"/>
        <end position="31"/>
    </location>
</feature>
<keyword evidence="6" id="KW-0539">Nucleus</keyword>
<feature type="transmembrane region" description="Helical" evidence="9">
    <location>
        <begin position="572"/>
        <end position="594"/>
    </location>
</feature>
<evidence type="ECO:0000256" key="3">
    <source>
        <dbReference type="ARBA" id="ARBA00007077"/>
    </source>
</evidence>
<feature type="domain" description="RRM" evidence="10">
    <location>
        <begin position="327"/>
        <end position="440"/>
    </location>
</feature>
<dbReference type="EMBL" id="JPOX01000021">
    <property type="protein sequence ID" value="KFX45862.1"/>
    <property type="molecule type" value="Genomic_DNA"/>
</dbReference>
<dbReference type="AlphaFoldDB" id="A0A093UZZ6"/>
<feature type="region of interest" description="Disordered" evidence="8">
    <location>
        <begin position="437"/>
        <end position="460"/>
    </location>
</feature>
<feature type="region of interest" description="Disordered" evidence="8">
    <location>
        <begin position="793"/>
        <end position="842"/>
    </location>
</feature>
<feature type="region of interest" description="Disordered" evidence="8">
    <location>
        <begin position="340"/>
        <end position="363"/>
    </location>
</feature>
<keyword evidence="9" id="KW-0472">Membrane</keyword>
<dbReference type="PROSITE" id="PS50102">
    <property type="entry name" value="RRM"/>
    <property type="match status" value="1"/>
</dbReference>
<feature type="compositionally biased region" description="Basic and acidic residues" evidence="8">
    <location>
        <begin position="154"/>
        <end position="169"/>
    </location>
</feature>
<evidence type="ECO:0000256" key="1">
    <source>
        <dbReference type="ARBA" id="ARBA00002475"/>
    </source>
</evidence>
<evidence type="ECO:0000256" key="9">
    <source>
        <dbReference type="SAM" id="Phobius"/>
    </source>
</evidence>
<dbReference type="InterPro" id="IPR000504">
    <property type="entry name" value="RRM_dom"/>
</dbReference>
<accession>A0A093UZZ6</accession>
<feature type="compositionally biased region" description="Basic residues" evidence="8">
    <location>
        <begin position="503"/>
        <end position="520"/>
    </location>
</feature>
<protein>
    <recommendedName>
        <fullName evidence="4">Nucleolar protein 12</fullName>
    </recommendedName>
</protein>